<feature type="compositionally biased region" description="Basic and acidic residues" evidence="1">
    <location>
        <begin position="103"/>
        <end position="112"/>
    </location>
</feature>
<dbReference type="Proteomes" id="UP000218231">
    <property type="component" value="Unassembled WGS sequence"/>
</dbReference>
<dbReference type="EMBL" id="LIAE01005992">
    <property type="protein sequence ID" value="PAV92808.1"/>
    <property type="molecule type" value="Genomic_DNA"/>
</dbReference>
<evidence type="ECO:0000313" key="3">
    <source>
        <dbReference type="EMBL" id="PAV92808.1"/>
    </source>
</evidence>
<comment type="caution">
    <text evidence="3">The sequence shown here is derived from an EMBL/GenBank/DDBJ whole genome shotgun (WGS) entry which is preliminary data.</text>
</comment>
<keyword evidence="2" id="KW-0812">Transmembrane</keyword>
<evidence type="ECO:0000313" key="4">
    <source>
        <dbReference type="Proteomes" id="UP000218231"/>
    </source>
</evidence>
<feature type="region of interest" description="Disordered" evidence="1">
    <location>
        <begin position="86"/>
        <end position="125"/>
    </location>
</feature>
<proteinExistence type="predicted"/>
<protein>
    <submittedName>
        <fullName evidence="3">Uncharacterized protein</fullName>
    </submittedName>
</protein>
<dbReference type="AlphaFoldDB" id="A0A2A2M2Y2"/>
<reference evidence="3 4" key="1">
    <citation type="journal article" date="2017" name="Curr. Biol.">
        <title>Genome architecture and evolution of a unichromosomal asexual nematode.</title>
        <authorList>
            <person name="Fradin H."/>
            <person name="Zegar C."/>
            <person name="Gutwein M."/>
            <person name="Lucas J."/>
            <person name="Kovtun M."/>
            <person name="Corcoran D."/>
            <person name="Baugh L.R."/>
            <person name="Kiontke K."/>
            <person name="Gunsalus K."/>
            <person name="Fitch D.H."/>
            <person name="Piano F."/>
        </authorList>
    </citation>
    <scope>NUCLEOTIDE SEQUENCE [LARGE SCALE GENOMIC DNA]</scope>
    <source>
        <strain evidence="3">PF1309</strain>
    </source>
</reference>
<name>A0A2A2M2Y2_9BILA</name>
<gene>
    <name evidence="3" type="ORF">WR25_06483</name>
</gene>
<keyword evidence="4" id="KW-1185">Reference proteome</keyword>
<keyword evidence="2" id="KW-1133">Transmembrane helix</keyword>
<keyword evidence="2" id="KW-0472">Membrane</keyword>
<organism evidence="3 4">
    <name type="scientific">Diploscapter pachys</name>
    <dbReference type="NCBI Taxonomy" id="2018661"/>
    <lineage>
        <taxon>Eukaryota</taxon>
        <taxon>Metazoa</taxon>
        <taxon>Ecdysozoa</taxon>
        <taxon>Nematoda</taxon>
        <taxon>Chromadorea</taxon>
        <taxon>Rhabditida</taxon>
        <taxon>Rhabditina</taxon>
        <taxon>Rhabditomorpha</taxon>
        <taxon>Rhabditoidea</taxon>
        <taxon>Rhabditidae</taxon>
        <taxon>Diploscapter</taxon>
    </lineage>
</organism>
<evidence type="ECO:0000256" key="2">
    <source>
        <dbReference type="SAM" id="Phobius"/>
    </source>
</evidence>
<feature type="transmembrane region" description="Helical" evidence="2">
    <location>
        <begin position="163"/>
        <end position="184"/>
    </location>
</feature>
<sequence>MRDAQHGIVRVEEAAVGKAARIGRDQRQVTIIGKVDQRLFGRFLHRVAPADEFDVQPVGEQRLQPVAIGARAVRLIFVEQARQSAFGPRGQRDQTIGSPFQRSEIDMRRQFDRPSSGAATPSGISGRATHSIVPITGCTPSFFAASEKAIAAYSPLRSVRPAAGNFCALACFAIAFGSIAPSSIV</sequence>
<evidence type="ECO:0000256" key="1">
    <source>
        <dbReference type="SAM" id="MobiDB-lite"/>
    </source>
</evidence>
<accession>A0A2A2M2Y2</accession>